<comment type="caution">
    <text evidence="2">The sequence shown here is derived from an EMBL/GenBank/DDBJ whole genome shotgun (WGS) entry which is preliminary data.</text>
</comment>
<dbReference type="RefSeq" id="WP_169226679.1">
    <property type="nucleotide sequence ID" value="NZ_JABBGC010000002.1"/>
</dbReference>
<evidence type="ECO:0000313" key="2">
    <source>
        <dbReference type="EMBL" id="NML39616.1"/>
    </source>
</evidence>
<dbReference type="EMBL" id="JABBGC010000002">
    <property type="protein sequence ID" value="NML39616.1"/>
    <property type="molecule type" value="Genomic_DNA"/>
</dbReference>
<accession>A0A848GMH6</accession>
<dbReference type="Proteomes" id="UP000583266">
    <property type="component" value="Unassembled WGS sequence"/>
</dbReference>
<organism evidence="2 3">
    <name type="scientific">Chitinophaga fulva</name>
    <dbReference type="NCBI Taxonomy" id="2728842"/>
    <lineage>
        <taxon>Bacteria</taxon>
        <taxon>Pseudomonadati</taxon>
        <taxon>Bacteroidota</taxon>
        <taxon>Chitinophagia</taxon>
        <taxon>Chitinophagales</taxon>
        <taxon>Chitinophagaceae</taxon>
        <taxon>Chitinophaga</taxon>
    </lineage>
</organism>
<gene>
    <name evidence="2" type="ORF">HHL17_20620</name>
</gene>
<keyword evidence="3" id="KW-1185">Reference proteome</keyword>
<keyword evidence="1" id="KW-1133">Transmembrane helix</keyword>
<proteinExistence type="predicted"/>
<reference evidence="2 3" key="1">
    <citation type="submission" date="2020-04" db="EMBL/GenBank/DDBJ databases">
        <title>Chitinophaga sp. G-6-1-13 sp. nov., isolated from soil.</title>
        <authorList>
            <person name="Dahal R.H."/>
            <person name="Chaudhary D.K."/>
        </authorList>
    </citation>
    <scope>NUCLEOTIDE SEQUENCE [LARGE SCALE GENOMIC DNA]</scope>
    <source>
        <strain evidence="2 3">G-6-1-13</strain>
    </source>
</reference>
<evidence type="ECO:0000256" key="1">
    <source>
        <dbReference type="SAM" id="Phobius"/>
    </source>
</evidence>
<sequence length="68" mass="7765">MINTLIQTEADYIYSFLRIIAGIIIFPYGMQKLFGWFDDLGGGVGIKETLIRMKSRNIPVVVTWLVEV</sequence>
<keyword evidence="1" id="KW-0472">Membrane</keyword>
<name>A0A848GMH6_9BACT</name>
<protein>
    <recommendedName>
        <fullName evidence="4">DoxX family protein</fullName>
    </recommendedName>
</protein>
<evidence type="ECO:0008006" key="4">
    <source>
        <dbReference type="Google" id="ProtNLM"/>
    </source>
</evidence>
<dbReference type="AlphaFoldDB" id="A0A848GMH6"/>
<feature type="transmembrane region" description="Helical" evidence="1">
    <location>
        <begin position="12"/>
        <end position="30"/>
    </location>
</feature>
<keyword evidence="1" id="KW-0812">Transmembrane</keyword>
<evidence type="ECO:0000313" key="3">
    <source>
        <dbReference type="Proteomes" id="UP000583266"/>
    </source>
</evidence>